<dbReference type="AlphaFoldDB" id="A0AAU7WK56"/>
<dbReference type="PROSITE" id="PS00070">
    <property type="entry name" value="ALDEHYDE_DEHYDR_CYS"/>
    <property type="match status" value="1"/>
</dbReference>
<dbReference type="RefSeq" id="WP_350346492.1">
    <property type="nucleotide sequence ID" value="NZ_CP158453.1"/>
</dbReference>
<dbReference type="PANTHER" id="PTHR43353:SF5">
    <property type="entry name" value="SUCCINATE-SEMIALDEHYDE DEHYDROGENASE, MITOCHONDRIAL"/>
    <property type="match status" value="1"/>
</dbReference>
<dbReference type="InterPro" id="IPR050740">
    <property type="entry name" value="Aldehyde_DH_Superfamily"/>
</dbReference>
<reference evidence="4" key="1">
    <citation type="submission" date="2024-06" db="EMBL/GenBank/DDBJ databases">
        <authorList>
            <person name="Huang C.H."/>
            <person name="Ting Y.S."/>
            <person name="Cheng Y.H."/>
        </authorList>
    </citation>
    <scope>NUCLEOTIDE SEQUENCE</scope>
    <source>
        <strain evidence="4">TCI803</strain>
    </source>
</reference>
<feature type="domain" description="Aldehyde dehydrogenase" evidence="3">
    <location>
        <begin position="8"/>
        <end position="470"/>
    </location>
</feature>
<comment type="similarity">
    <text evidence="1">Belongs to the aldehyde dehydrogenase family.</text>
</comment>
<evidence type="ECO:0000256" key="2">
    <source>
        <dbReference type="ARBA" id="ARBA00023002"/>
    </source>
</evidence>
<dbReference type="GO" id="GO:0004777">
    <property type="term" value="F:succinate-semialdehyde dehydrogenase (NAD+) activity"/>
    <property type="evidence" value="ECO:0007669"/>
    <property type="project" value="TreeGrafter"/>
</dbReference>
<dbReference type="SUPFAM" id="SSF53720">
    <property type="entry name" value="ALDH-like"/>
    <property type="match status" value="1"/>
</dbReference>
<dbReference type="InterPro" id="IPR016161">
    <property type="entry name" value="Ald_DH/histidinol_DH"/>
</dbReference>
<dbReference type="InterPro" id="IPR015590">
    <property type="entry name" value="Aldehyde_DH_dom"/>
</dbReference>
<dbReference type="Pfam" id="PF00171">
    <property type="entry name" value="Aldedh"/>
    <property type="match status" value="1"/>
</dbReference>
<protein>
    <submittedName>
        <fullName evidence="4">NAD-dependent succinate-semialdehyde dehydrogenase</fullName>
        <ecNumber evidence="4">1.2.1.-</ecNumber>
    </submittedName>
</protein>
<name>A0AAU7WK56_9BACI</name>
<dbReference type="EMBL" id="CP158453">
    <property type="protein sequence ID" value="XBX98520.1"/>
    <property type="molecule type" value="Genomic_DNA"/>
</dbReference>
<evidence type="ECO:0000256" key="1">
    <source>
        <dbReference type="ARBA" id="ARBA00009986"/>
    </source>
</evidence>
<dbReference type="Gene3D" id="3.40.605.10">
    <property type="entry name" value="Aldehyde Dehydrogenase, Chain A, domain 1"/>
    <property type="match status" value="1"/>
</dbReference>
<evidence type="ECO:0000313" key="4">
    <source>
        <dbReference type="EMBL" id="XBX98520.1"/>
    </source>
</evidence>
<evidence type="ECO:0000259" key="3">
    <source>
        <dbReference type="Pfam" id="PF00171"/>
    </source>
</evidence>
<dbReference type="Gene3D" id="3.40.309.10">
    <property type="entry name" value="Aldehyde Dehydrogenase, Chain A, domain 2"/>
    <property type="match status" value="1"/>
</dbReference>
<organism evidence="4">
    <name type="scientific">Heyndrickxia faecalis</name>
    <dbReference type="NCBI Taxonomy" id="2824910"/>
    <lineage>
        <taxon>Bacteria</taxon>
        <taxon>Bacillati</taxon>
        <taxon>Bacillota</taxon>
        <taxon>Bacilli</taxon>
        <taxon>Bacillales</taxon>
        <taxon>Bacillaceae</taxon>
        <taxon>Heyndrickxia</taxon>
    </lineage>
</organism>
<sequence length="475" mass="51921">MLYINGEWRKARSGKEAEVRNPATGERIGRVAWCGKQETEEAIQSADTAFQKWKRVPAGKRSAYLLKAASIMKEKAEELAETITTEMGKPISEARREIQTATGYLEWFAEEAKRVYGDTVPASQNDKQLMVLKEPVGVTAAITPWNFPMSMVTRKIAPAIAAGCTVVLKPAPVTPLSAIRVFECLHEAGLPKGVANLVIGPAEEIGPVLTKSPVVRKLTFTGSTAVGKKLIRDSADTVKKVSMELGGHAPFIVFADADLERAVQGAIDAKFVNNGQTCICVNRIYVEEKVADEFGRMLAAKASALKIGNGLNEDTELGPLIHHFAFEKVQAHVRDAIEKNGVILCGGKPYKAEGLEGFFYEPTVIHHANEEMKIATEETFGPVVPIFSFQDEQEVIEKANRTRYGLAAYCYTNDLGRGLRMMNELEYGIVGINDAAPVTVQGPFGGYKESGIGREGGKSGILEYLEEKYVSIRMM</sequence>
<dbReference type="GeneID" id="93258453"/>
<dbReference type="EC" id="1.2.1.-" evidence="4"/>
<keyword evidence="2 4" id="KW-0560">Oxidoreductase</keyword>
<proteinExistence type="inferred from homology"/>
<dbReference type="FunFam" id="3.40.605.10:FF:000005">
    <property type="entry name" value="Succinate-semialdehyde dehydrogenase I"/>
    <property type="match status" value="1"/>
</dbReference>
<dbReference type="PANTHER" id="PTHR43353">
    <property type="entry name" value="SUCCINATE-SEMIALDEHYDE DEHYDROGENASE, MITOCHONDRIAL"/>
    <property type="match status" value="1"/>
</dbReference>
<dbReference type="InterPro" id="IPR016160">
    <property type="entry name" value="Ald_DH_CS_CYS"/>
</dbReference>
<dbReference type="CDD" id="cd07103">
    <property type="entry name" value="ALDH_F5_SSADH_GabD"/>
    <property type="match status" value="1"/>
</dbReference>
<dbReference type="InterPro" id="IPR016163">
    <property type="entry name" value="Ald_DH_C"/>
</dbReference>
<dbReference type="FunFam" id="3.40.309.10:FF:000004">
    <property type="entry name" value="Succinate-semialdehyde dehydrogenase I"/>
    <property type="match status" value="1"/>
</dbReference>
<accession>A0AAU7WK56</accession>
<dbReference type="InterPro" id="IPR016162">
    <property type="entry name" value="Ald_DH_N"/>
</dbReference>
<dbReference type="GO" id="GO:0009450">
    <property type="term" value="P:gamma-aminobutyric acid catabolic process"/>
    <property type="evidence" value="ECO:0007669"/>
    <property type="project" value="TreeGrafter"/>
</dbReference>
<gene>
    <name evidence="4" type="ORF">ABR335_02590</name>
</gene>
<dbReference type="FunFam" id="3.40.605.10:FF:000026">
    <property type="entry name" value="Aldehyde dehydrogenase, putative"/>
    <property type="match status" value="1"/>
</dbReference>